<evidence type="ECO:0000259" key="9">
    <source>
        <dbReference type="PROSITE" id="PS50090"/>
    </source>
</evidence>
<keyword evidence="11" id="KW-0131">Cell cycle</keyword>
<dbReference type="PANTHER" id="PTHR45885:SF1">
    <property type="entry name" value="CELL DIVISION CYCLE 5-LIKE PROTEIN"/>
    <property type="match status" value="1"/>
</dbReference>
<feature type="domain" description="Myb-like" evidence="9">
    <location>
        <begin position="54"/>
        <end position="103"/>
    </location>
</feature>
<dbReference type="GO" id="GO:0051301">
    <property type="term" value="P:cell division"/>
    <property type="evidence" value="ECO:0007669"/>
    <property type="project" value="UniProtKB-KW"/>
</dbReference>
<reference evidence="11 12" key="1">
    <citation type="journal article" date="2018" name="Mol. Biol. Evol.">
        <title>Analysis of the draft genome of the red seaweed Gracilariopsis chorda provides insights into genome size evolution in Rhodophyta.</title>
        <authorList>
            <person name="Lee J."/>
            <person name="Yang E.C."/>
            <person name="Graf L."/>
            <person name="Yang J.H."/>
            <person name="Qiu H."/>
            <person name="Zel Zion U."/>
            <person name="Chan C.X."/>
            <person name="Stephens T.G."/>
            <person name="Weber A.P.M."/>
            <person name="Boo G.H."/>
            <person name="Boo S.M."/>
            <person name="Kim K.M."/>
            <person name="Shin Y."/>
            <person name="Jung M."/>
            <person name="Lee S.J."/>
            <person name="Yim H.S."/>
            <person name="Lee J.H."/>
            <person name="Bhattacharya D."/>
            <person name="Yoon H.S."/>
        </authorList>
    </citation>
    <scope>NUCLEOTIDE SEQUENCE [LARGE SCALE GENOMIC DNA]</scope>
    <source>
        <strain evidence="11 12">SKKU-2015</strain>
        <tissue evidence="11">Whole body</tissue>
    </source>
</reference>
<dbReference type="Proteomes" id="UP000247409">
    <property type="component" value="Unassembled WGS sequence"/>
</dbReference>
<gene>
    <name evidence="11" type="ORF">BWQ96_02651</name>
</gene>
<dbReference type="FunFam" id="1.10.10.60:FF:000021">
    <property type="entry name" value="CDC5 cell division cycle 5-like"/>
    <property type="match status" value="1"/>
</dbReference>
<evidence type="ECO:0000256" key="6">
    <source>
        <dbReference type="ARBA" id="ARBA00023187"/>
    </source>
</evidence>
<keyword evidence="2" id="KW-0507">mRNA processing</keyword>
<keyword evidence="7" id="KW-0539">Nucleus</keyword>
<feature type="compositionally biased region" description="Low complexity" evidence="8">
    <location>
        <begin position="118"/>
        <end position="135"/>
    </location>
</feature>
<evidence type="ECO:0000256" key="7">
    <source>
        <dbReference type="ARBA" id="ARBA00023242"/>
    </source>
</evidence>
<evidence type="ECO:0000259" key="10">
    <source>
        <dbReference type="PROSITE" id="PS51294"/>
    </source>
</evidence>
<dbReference type="AlphaFoldDB" id="A0A2V3J0Q3"/>
<dbReference type="InterPro" id="IPR001005">
    <property type="entry name" value="SANT/Myb"/>
</dbReference>
<dbReference type="InterPro" id="IPR017930">
    <property type="entry name" value="Myb_dom"/>
</dbReference>
<name>A0A2V3J0Q3_9FLOR</name>
<feature type="domain" description="HTH myb-type" evidence="10">
    <location>
        <begin position="1"/>
        <end position="57"/>
    </location>
</feature>
<accession>A0A2V3J0Q3</accession>
<feature type="compositionally biased region" description="Basic and acidic residues" evidence="8">
    <location>
        <begin position="265"/>
        <end position="286"/>
    </location>
</feature>
<dbReference type="InterPro" id="IPR047240">
    <property type="entry name" value="SANT_CDC5L_II"/>
</dbReference>
<comment type="similarity">
    <text evidence="1">Belongs to the CEF1 family.</text>
</comment>
<dbReference type="PROSITE" id="PS51294">
    <property type="entry name" value="HTH_MYB"/>
    <property type="match status" value="2"/>
</dbReference>
<evidence type="ECO:0000313" key="12">
    <source>
        <dbReference type="Proteomes" id="UP000247409"/>
    </source>
</evidence>
<dbReference type="InterPro" id="IPR009057">
    <property type="entry name" value="Homeodomain-like_sf"/>
</dbReference>
<dbReference type="GO" id="GO:0005681">
    <property type="term" value="C:spliceosomal complex"/>
    <property type="evidence" value="ECO:0007669"/>
    <property type="project" value="UniProtKB-KW"/>
</dbReference>
<evidence type="ECO:0000313" key="11">
    <source>
        <dbReference type="EMBL" id="PXF47507.1"/>
    </source>
</evidence>
<protein>
    <submittedName>
        <fullName evidence="11">Cell division cycle 5-like protein</fullName>
    </submittedName>
</protein>
<feature type="region of interest" description="Disordered" evidence="8">
    <location>
        <begin position="262"/>
        <end position="305"/>
    </location>
</feature>
<dbReference type="Pfam" id="PF13921">
    <property type="entry name" value="Myb_DNA-bind_6"/>
    <property type="match status" value="1"/>
</dbReference>
<comment type="caution">
    <text evidence="11">The sequence shown here is derived from an EMBL/GenBank/DDBJ whole genome shotgun (WGS) entry which is preliminary data.</text>
</comment>
<dbReference type="EMBL" id="NBIV01000023">
    <property type="protein sequence ID" value="PXF47507.1"/>
    <property type="molecule type" value="Genomic_DNA"/>
</dbReference>
<feature type="domain" description="HTH myb-type" evidence="10">
    <location>
        <begin position="58"/>
        <end position="107"/>
    </location>
</feature>
<keyword evidence="4" id="KW-0677">Repeat</keyword>
<dbReference type="GO" id="GO:0003677">
    <property type="term" value="F:DNA binding"/>
    <property type="evidence" value="ECO:0007669"/>
    <property type="project" value="UniProtKB-KW"/>
</dbReference>
<sequence length="305" mass="34116">MRIQFRGGVWKNSEDEILKAAVMKYGMNQWARIASLLGRKSATQCKARWYEWLDPAIKKTPWTREEEEKLLHLVKVMPTSWRTIAPMIGRTASQCIEHYEKLIDQAQQGDTADGAKGGSAVPGSSSGAGSTPGRTGDSDAAPETKPARPDPVDMDEDELEMLSEARARLANTKGKKAKRKAREKQLEVAKRLALLQKRRELKAAGIDVKLSRKKRNVTDYGTEIPFEKKPVAGFYDTTEEDAILDSQARGKEQIGKLLQKYKGKTTAEKEEEAQKRDKAKRKELEKTNLPAALGLDRVTAPRSPR</sequence>
<keyword evidence="5" id="KW-0238">DNA-binding</keyword>
<dbReference type="STRING" id="448386.A0A2V3J0Q3"/>
<evidence type="ECO:0000256" key="3">
    <source>
        <dbReference type="ARBA" id="ARBA00022728"/>
    </source>
</evidence>
<dbReference type="Gene3D" id="1.10.10.60">
    <property type="entry name" value="Homeodomain-like"/>
    <property type="match status" value="2"/>
</dbReference>
<dbReference type="CDD" id="cd00167">
    <property type="entry name" value="SANT"/>
    <property type="match status" value="1"/>
</dbReference>
<dbReference type="PANTHER" id="PTHR45885">
    <property type="entry name" value="CELL DIVISION CYCLE 5-LIKE PROTEIN"/>
    <property type="match status" value="1"/>
</dbReference>
<evidence type="ECO:0000256" key="5">
    <source>
        <dbReference type="ARBA" id="ARBA00023125"/>
    </source>
</evidence>
<evidence type="ECO:0000256" key="8">
    <source>
        <dbReference type="SAM" id="MobiDB-lite"/>
    </source>
</evidence>
<dbReference type="SMART" id="SM00717">
    <property type="entry name" value="SANT"/>
    <property type="match status" value="2"/>
</dbReference>
<keyword evidence="12" id="KW-1185">Reference proteome</keyword>
<evidence type="ECO:0000256" key="4">
    <source>
        <dbReference type="ARBA" id="ARBA00022737"/>
    </source>
</evidence>
<dbReference type="GO" id="GO:0000974">
    <property type="term" value="C:Prp19 complex"/>
    <property type="evidence" value="ECO:0007669"/>
    <property type="project" value="InterPro"/>
</dbReference>
<keyword evidence="6" id="KW-0508">mRNA splicing</keyword>
<dbReference type="SUPFAM" id="SSF46689">
    <property type="entry name" value="Homeodomain-like"/>
    <property type="match status" value="2"/>
</dbReference>
<feature type="region of interest" description="Disordered" evidence="8">
    <location>
        <begin position="107"/>
        <end position="155"/>
    </location>
</feature>
<feature type="domain" description="Myb-like" evidence="9">
    <location>
        <begin position="2"/>
        <end position="53"/>
    </location>
</feature>
<keyword evidence="3" id="KW-0747">Spliceosome</keyword>
<dbReference type="GO" id="GO:0000398">
    <property type="term" value="P:mRNA splicing, via spliceosome"/>
    <property type="evidence" value="ECO:0007669"/>
    <property type="project" value="InterPro"/>
</dbReference>
<organism evidence="11 12">
    <name type="scientific">Gracilariopsis chorda</name>
    <dbReference type="NCBI Taxonomy" id="448386"/>
    <lineage>
        <taxon>Eukaryota</taxon>
        <taxon>Rhodophyta</taxon>
        <taxon>Florideophyceae</taxon>
        <taxon>Rhodymeniophycidae</taxon>
        <taxon>Gracilariales</taxon>
        <taxon>Gracilariaceae</taxon>
        <taxon>Gracilariopsis</taxon>
    </lineage>
</organism>
<proteinExistence type="inferred from homology"/>
<dbReference type="OrthoDB" id="1410009at2759"/>
<dbReference type="PROSITE" id="PS50090">
    <property type="entry name" value="MYB_LIKE"/>
    <property type="match status" value="2"/>
</dbReference>
<dbReference type="InterPro" id="IPR047242">
    <property type="entry name" value="CDC5L/Cef1"/>
</dbReference>
<evidence type="ECO:0000256" key="1">
    <source>
        <dbReference type="ARBA" id="ARBA00010506"/>
    </source>
</evidence>
<evidence type="ECO:0000256" key="2">
    <source>
        <dbReference type="ARBA" id="ARBA00022664"/>
    </source>
</evidence>
<keyword evidence="11" id="KW-0132">Cell division</keyword>
<dbReference type="CDD" id="cd11659">
    <property type="entry name" value="SANT_CDC5_II"/>
    <property type="match status" value="1"/>
</dbReference>